<evidence type="ECO:0008006" key="4">
    <source>
        <dbReference type="Google" id="ProtNLM"/>
    </source>
</evidence>
<evidence type="ECO:0000313" key="2">
    <source>
        <dbReference type="EMBL" id="ASJ72797.1"/>
    </source>
</evidence>
<dbReference type="RefSeq" id="WP_088918080.1">
    <property type="nucleotide sequence ID" value="NZ_CP018632.1"/>
</dbReference>
<accession>A0A2Z2NYF1</accession>
<reference evidence="2 3" key="1">
    <citation type="submission" date="2016-12" db="EMBL/GenBank/DDBJ databases">
        <authorList>
            <person name="Song W.-J."/>
            <person name="Kurnit D.M."/>
        </authorList>
    </citation>
    <scope>NUCLEOTIDE SEQUENCE [LARGE SCALE GENOMIC DNA]</scope>
    <source>
        <strain evidence="2 3">IMCC3135</strain>
    </source>
</reference>
<evidence type="ECO:0000256" key="1">
    <source>
        <dbReference type="SAM" id="Phobius"/>
    </source>
</evidence>
<gene>
    <name evidence="2" type="ORF">IMCC3135_13560</name>
</gene>
<dbReference type="KEGG" id="gai:IMCC3135_13560"/>
<keyword evidence="3" id="KW-1185">Reference proteome</keyword>
<keyword evidence="1" id="KW-1133">Transmembrane helix</keyword>
<organism evidence="2 3">
    <name type="scientific">Granulosicoccus antarcticus IMCC3135</name>
    <dbReference type="NCBI Taxonomy" id="1192854"/>
    <lineage>
        <taxon>Bacteria</taxon>
        <taxon>Pseudomonadati</taxon>
        <taxon>Pseudomonadota</taxon>
        <taxon>Gammaproteobacteria</taxon>
        <taxon>Chromatiales</taxon>
        <taxon>Granulosicoccaceae</taxon>
        <taxon>Granulosicoccus</taxon>
    </lineage>
</organism>
<sequence>MSVLRKKSKAKNDRLGVWIFAVLGVVGSAVAAFLWWNTQSQVKYDDATGCPATGPSAKMVFLIDTSDQISPLQRLDLRKQIDKYIESAPTYAKIVIYSLVPDEETHVEKVFDSCKPRDGTAANALTENERILKNGWREKFAEPIKIILSDALVTKNSDESPILEALQYVSVAQMDDSDLAGDVQLIIGSDMLQNMPEYSHYRDSQDFSFYVELPYSQKTALSLPPIDVKLLYIARTGYETVQSRKHVLFWEQYFANAGAMIDSVKILPAGG</sequence>
<evidence type="ECO:0000313" key="3">
    <source>
        <dbReference type="Proteomes" id="UP000250079"/>
    </source>
</evidence>
<protein>
    <recommendedName>
        <fullName evidence="4">VWFA domain-containing protein</fullName>
    </recommendedName>
</protein>
<name>A0A2Z2NYF1_9GAMM</name>
<proteinExistence type="predicted"/>
<dbReference type="Proteomes" id="UP000250079">
    <property type="component" value="Chromosome"/>
</dbReference>
<feature type="transmembrane region" description="Helical" evidence="1">
    <location>
        <begin position="15"/>
        <end position="36"/>
    </location>
</feature>
<dbReference type="OrthoDB" id="8906291at2"/>
<keyword evidence="1" id="KW-0472">Membrane</keyword>
<keyword evidence="1" id="KW-0812">Transmembrane</keyword>
<dbReference type="EMBL" id="CP018632">
    <property type="protein sequence ID" value="ASJ72797.1"/>
    <property type="molecule type" value="Genomic_DNA"/>
</dbReference>
<dbReference type="AlphaFoldDB" id="A0A2Z2NYF1"/>